<dbReference type="RefSeq" id="WP_161820333.1">
    <property type="nucleotide sequence ID" value="NZ_JAACJS010000015.1"/>
</dbReference>
<name>A0ABW9ZY15_9BACT</name>
<accession>A0ABW9ZY15</accession>
<proteinExistence type="predicted"/>
<sequence length="130" mass="14482">MMLTIDRSTRLHDIQLAFTNAFAYLKLEFLKGGAGSPSLKKIFRLPGEAALGKGVRDGIVEICIEKESKVYEVEKAFRAVGLPVQVFRKSGDHWIETSLTSDWTLDQQNKEAEIFSAVLNMAPRTQVGPL</sequence>
<comment type="caution">
    <text evidence="1">The sequence shown here is derived from an EMBL/GenBank/DDBJ whole genome shotgun (WGS) entry which is preliminary data.</text>
</comment>
<dbReference type="Proteomes" id="UP000753802">
    <property type="component" value="Unassembled WGS sequence"/>
</dbReference>
<keyword evidence="2" id="KW-1185">Reference proteome</keyword>
<dbReference type="EMBL" id="JAACJS010000015">
    <property type="protein sequence ID" value="NCI52075.1"/>
    <property type="molecule type" value="Genomic_DNA"/>
</dbReference>
<evidence type="ECO:0000313" key="2">
    <source>
        <dbReference type="Proteomes" id="UP000753802"/>
    </source>
</evidence>
<reference evidence="1 2" key="1">
    <citation type="submission" date="2020-01" db="EMBL/GenBank/DDBJ databases">
        <title>Genome analysis.</title>
        <authorList>
            <person name="Wu S."/>
            <person name="Wang G."/>
        </authorList>
    </citation>
    <scope>NUCLEOTIDE SEQUENCE [LARGE SCALE GENOMIC DNA]</scope>
    <source>
        <strain evidence="1 2">SYL130</strain>
    </source>
</reference>
<gene>
    <name evidence="1" type="ORF">GWC95_19275</name>
</gene>
<organism evidence="1 2">
    <name type="scientific">Sediminibacterium roseum</name>
    <dbReference type="NCBI Taxonomy" id="1978412"/>
    <lineage>
        <taxon>Bacteria</taxon>
        <taxon>Pseudomonadati</taxon>
        <taxon>Bacteroidota</taxon>
        <taxon>Chitinophagia</taxon>
        <taxon>Chitinophagales</taxon>
        <taxon>Chitinophagaceae</taxon>
        <taxon>Sediminibacterium</taxon>
    </lineage>
</organism>
<protein>
    <submittedName>
        <fullName evidence="1">Uncharacterized protein</fullName>
    </submittedName>
</protein>
<evidence type="ECO:0000313" key="1">
    <source>
        <dbReference type="EMBL" id="NCI52075.1"/>
    </source>
</evidence>